<evidence type="ECO:0000313" key="7">
    <source>
        <dbReference type="EMBL" id="KAF5321145.1"/>
    </source>
</evidence>
<evidence type="ECO:0000256" key="5">
    <source>
        <dbReference type="SAM" id="MobiDB-lite"/>
    </source>
</evidence>
<dbReference type="Gene3D" id="1.10.510.10">
    <property type="entry name" value="Transferase(Phosphotransferase) domain 1"/>
    <property type="match status" value="2"/>
</dbReference>
<dbReference type="Proteomes" id="UP000567179">
    <property type="component" value="Unassembled WGS sequence"/>
</dbReference>
<dbReference type="SUPFAM" id="SSF56112">
    <property type="entry name" value="Protein kinase-like (PK-like)"/>
    <property type="match status" value="1"/>
</dbReference>
<dbReference type="OrthoDB" id="7464126at2759"/>
<dbReference type="Gene3D" id="3.30.200.20">
    <property type="entry name" value="Phosphorylase Kinase, domain 1"/>
    <property type="match status" value="2"/>
</dbReference>
<organism evidence="7 8">
    <name type="scientific">Psilocybe cf. subviscida</name>
    <dbReference type="NCBI Taxonomy" id="2480587"/>
    <lineage>
        <taxon>Eukaryota</taxon>
        <taxon>Fungi</taxon>
        <taxon>Dikarya</taxon>
        <taxon>Basidiomycota</taxon>
        <taxon>Agaricomycotina</taxon>
        <taxon>Agaricomycetes</taxon>
        <taxon>Agaricomycetidae</taxon>
        <taxon>Agaricales</taxon>
        <taxon>Agaricineae</taxon>
        <taxon>Strophariaceae</taxon>
        <taxon>Psilocybe</taxon>
    </lineage>
</organism>
<evidence type="ECO:0000313" key="8">
    <source>
        <dbReference type="Proteomes" id="UP000567179"/>
    </source>
</evidence>
<comment type="caution">
    <text evidence="7">The sequence shown here is derived from an EMBL/GenBank/DDBJ whole genome shotgun (WGS) entry which is preliminary data.</text>
</comment>
<dbReference type="PANTHER" id="PTHR24055">
    <property type="entry name" value="MITOGEN-ACTIVATED PROTEIN KINASE"/>
    <property type="match status" value="1"/>
</dbReference>
<dbReference type="InterPro" id="IPR056884">
    <property type="entry name" value="NPHP3-like_N"/>
</dbReference>
<evidence type="ECO:0000256" key="4">
    <source>
        <dbReference type="ARBA" id="ARBA00022840"/>
    </source>
</evidence>
<dbReference type="EMBL" id="JAACJJ010000028">
    <property type="protein sequence ID" value="KAF5321145.1"/>
    <property type="molecule type" value="Genomic_DNA"/>
</dbReference>
<evidence type="ECO:0000256" key="3">
    <source>
        <dbReference type="ARBA" id="ARBA00022741"/>
    </source>
</evidence>
<dbReference type="Gene3D" id="3.40.50.300">
    <property type="entry name" value="P-loop containing nucleotide triphosphate hydrolases"/>
    <property type="match status" value="1"/>
</dbReference>
<feature type="region of interest" description="Disordered" evidence="5">
    <location>
        <begin position="1111"/>
        <end position="1131"/>
    </location>
</feature>
<keyword evidence="1" id="KW-0808">Transferase</keyword>
<dbReference type="GO" id="GO:0004674">
    <property type="term" value="F:protein serine/threonine kinase activity"/>
    <property type="evidence" value="ECO:0007669"/>
    <property type="project" value="UniProtKB-KW"/>
</dbReference>
<dbReference type="SMART" id="SM00220">
    <property type="entry name" value="S_TKc"/>
    <property type="match status" value="1"/>
</dbReference>
<gene>
    <name evidence="7" type="ORF">D9619_000157</name>
</gene>
<dbReference type="SUPFAM" id="SSF52540">
    <property type="entry name" value="P-loop containing nucleoside triphosphate hydrolases"/>
    <property type="match status" value="1"/>
</dbReference>
<keyword evidence="4" id="KW-0067">ATP-binding</keyword>
<reference evidence="7 8" key="1">
    <citation type="journal article" date="2020" name="ISME J.">
        <title>Uncovering the hidden diversity of litter-decomposition mechanisms in mushroom-forming fungi.</title>
        <authorList>
            <person name="Floudas D."/>
            <person name="Bentzer J."/>
            <person name="Ahren D."/>
            <person name="Johansson T."/>
            <person name="Persson P."/>
            <person name="Tunlid A."/>
        </authorList>
    </citation>
    <scope>NUCLEOTIDE SEQUENCE [LARGE SCALE GENOMIC DNA]</scope>
    <source>
        <strain evidence="7 8">CBS 101986</strain>
    </source>
</reference>
<feature type="region of interest" description="Disordered" evidence="5">
    <location>
        <begin position="422"/>
        <end position="441"/>
    </location>
</feature>
<keyword evidence="2" id="KW-0677">Repeat</keyword>
<dbReference type="Pfam" id="PF24883">
    <property type="entry name" value="NPHP3_N"/>
    <property type="match status" value="1"/>
</dbReference>
<dbReference type="InterPro" id="IPR011009">
    <property type="entry name" value="Kinase-like_dom_sf"/>
</dbReference>
<proteinExistence type="predicted"/>
<accession>A0A8H5F270</accession>
<keyword evidence="1" id="KW-0418">Kinase</keyword>
<feature type="domain" description="Protein kinase" evidence="6">
    <location>
        <begin position="699"/>
        <end position="1041"/>
    </location>
</feature>
<dbReference type="InterPro" id="IPR008266">
    <property type="entry name" value="Tyr_kinase_AS"/>
</dbReference>
<dbReference type="InterPro" id="IPR000719">
    <property type="entry name" value="Prot_kinase_dom"/>
</dbReference>
<dbReference type="GO" id="GO:0005524">
    <property type="term" value="F:ATP binding"/>
    <property type="evidence" value="ECO:0007669"/>
    <property type="project" value="UniProtKB-KW"/>
</dbReference>
<dbReference type="InterPro" id="IPR050117">
    <property type="entry name" value="MAPK"/>
</dbReference>
<protein>
    <recommendedName>
        <fullName evidence="6">Protein kinase domain-containing protein</fullName>
    </recommendedName>
</protein>
<name>A0A8H5F270_9AGAR</name>
<dbReference type="PROSITE" id="PS50011">
    <property type="entry name" value="PROTEIN_KINASE_DOM"/>
    <property type="match status" value="1"/>
</dbReference>
<dbReference type="PROSITE" id="PS00109">
    <property type="entry name" value="PROTEIN_KINASE_TYR"/>
    <property type="match status" value="1"/>
</dbReference>
<keyword evidence="3" id="KW-0547">Nucleotide-binding</keyword>
<dbReference type="InterPro" id="IPR027417">
    <property type="entry name" value="P-loop_NTPase"/>
</dbReference>
<evidence type="ECO:0000256" key="2">
    <source>
        <dbReference type="ARBA" id="ARBA00022737"/>
    </source>
</evidence>
<dbReference type="Pfam" id="PF00069">
    <property type="entry name" value="Pkinase"/>
    <property type="match status" value="1"/>
</dbReference>
<evidence type="ECO:0000259" key="6">
    <source>
        <dbReference type="PROSITE" id="PS50011"/>
    </source>
</evidence>
<evidence type="ECO:0000256" key="1">
    <source>
        <dbReference type="ARBA" id="ARBA00022527"/>
    </source>
</evidence>
<sequence>MFSGAKNVRIGGRASFQISNFSARTESVDEGIRLLVERVVTSAMYNSGERFDAPTCHEETRTAIQDDLLGWADELVDDLNKLVTWLCGPAGAGKSAIAQTIAEKLHDRGQLTASFFFSRASGSDGRGEETNFIATLAYQLSQSVPATQPHIATAVRTNPLVFDLALRDQVEALIVTPLIAVSKTSSSSERPKVIVVDGLDECRQEKDAQRRVVDALVSGLRRVPHHTHKLFITSRPEYNIVAIFNRHTDKLLRRMVLDNRWNPDEDIRTFLNSSFADIRRSHFYFRKHPVDHQWPSTEDVETLVERSSGQFIYASVVLKYIKSEENYNPVARLNTILQLNNNGDRPYVELDALYHHIFSQIQDAERVRILTILHLDQEYGKLIYGMSAPKFGTFLSQFMAMDEDEIEFCLRPLLSLLVWEEGPDEGSEEGPEEGSSESGKKHGGIHYMHASLLDFLSDQSRSDNFCINMKMCAAGIVRRAISLLEDVIALTIPRCMTPLITILTHYLGHMPDGDEAFHIYSLLSNFNIVETMLCKIGVDLIKASDSSFALTGYLKWVLEESERDDALHSQKALLQPTVARIQTWLVNQFEQLDFHDLANTKKVDVWPFFAPAMINRRDYPEDVSEILSSALEICGSSLSCHRLLHGTKFDLSNSQVTTPTGRCLGSAFPTRLISSLISTMVQRHSFTAFNSVFVVDAEYQFVKELYRGYYECAVSVRHSRSGEGCAIKKIINVNTKVSHNDTFFRWIRAYKLPSVSSPSDACAKSAVLSVAPIYIAANLFPGFFTISIPCLYDMDIVFQPNGNFNEVYLYEELMEANLHAIILSGQPLTDAHVQSFIHQTLCGLKYIHSANMLHCDLRPMNLLVNADCELKICGFELACGYTPGVGTSKVEGNVVGRWYHAPEVMLSLNCVHYLHFSIFTSMAFSSHTGSLLRVSTQYLSLTTIISLINSSLVDCYRCLLCGPPSADFVLSRSPIRGDPPPHRPPRAQDYIRSLSTIKRRVPFSTLFPSANALAIDLLSQILCFDPARRMSCEQALNHPYLQIWHDPADEPICDSVGSLNTTNAVKWVSLLSYKKFDFGVGEEDSTDDMKRRIIHEVSIFRAEVRTQARAASQIRRQDSLPMPSRDKILSSPVQEYGPHHDATFSFTFAENNTADGIPSPIMNDLREELEREVASTHIAGRG</sequence>
<feature type="compositionally biased region" description="Acidic residues" evidence="5">
    <location>
        <begin position="422"/>
        <end position="435"/>
    </location>
</feature>
<keyword evidence="8" id="KW-1185">Reference proteome</keyword>
<keyword evidence="1" id="KW-0723">Serine/threonine-protein kinase</keyword>
<dbReference type="AlphaFoldDB" id="A0A8H5F270"/>